<evidence type="ECO:0000256" key="2">
    <source>
        <dbReference type="ARBA" id="ARBA00022793"/>
    </source>
</evidence>
<proteinExistence type="predicted"/>
<evidence type="ECO:0000256" key="6">
    <source>
        <dbReference type="ARBA" id="ARBA00023145"/>
    </source>
</evidence>
<evidence type="ECO:0000256" key="8">
    <source>
        <dbReference type="ARBA" id="ARBA00023270"/>
    </source>
</evidence>
<evidence type="ECO:0000256" key="9">
    <source>
        <dbReference type="ARBA" id="ARBA00023317"/>
    </source>
</evidence>
<dbReference type="InterPro" id="IPR016067">
    <property type="entry name" value="S-AdoMet_deCO2ase_core"/>
</dbReference>
<keyword evidence="4" id="KW-0745">Spermidine biosynthesis</keyword>
<dbReference type="EC" id="4.1.1.50" evidence="10"/>
<evidence type="ECO:0000256" key="5">
    <source>
        <dbReference type="ARBA" id="ARBA00023115"/>
    </source>
</evidence>
<keyword evidence="2" id="KW-0210">Decarboxylase</keyword>
<dbReference type="RefSeq" id="WP_177101564.1">
    <property type="nucleotide sequence ID" value="NZ_JACAQA010000013.1"/>
</dbReference>
<dbReference type="Proteomes" id="UP000522864">
    <property type="component" value="Unassembled WGS sequence"/>
</dbReference>
<keyword evidence="9" id="KW-0670">Pyruvate</keyword>
<reference evidence="10 11" key="1">
    <citation type="submission" date="2020-04" db="EMBL/GenBank/DDBJ databases">
        <title>Molecular characterization of pseudomonads from Agaricus bisporus reveal novel blotch 2 pathogens in Western Europe.</title>
        <authorList>
            <person name="Taparia T."/>
            <person name="Krijger M."/>
            <person name="Haynes E."/>
            <person name="Elpinstone J.G."/>
            <person name="Noble R."/>
            <person name="Van Der Wolf J."/>
        </authorList>
    </citation>
    <scope>NUCLEOTIDE SEQUENCE [LARGE SCALE GENOMIC DNA]</scope>
    <source>
        <strain evidence="10 11">G9001</strain>
    </source>
</reference>
<dbReference type="Gene3D" id="3.60.90.10">
    <property type="entry name" value="S-adenosylmethionine decarboxylase"/>
    <property type="match status" value="1"/>
</dbReference>
<dbReference type="AlphaFoldDB" id="A0A7Y7WSD0"/>
<evidence type="ECO:0000313" key="10">
    <source>
        <dbReference type="EMBL" id="NWB86708.1"/>
    </source>
</evidence>
<dbReference type="GO" id="GO:0004014">
    <property type="term" value="F:adenosylmethionine decarboxylase activity"/>
    <property type="evidence" value="ECO:0007669"/>
    <property type="project" value="UniProtKB-EC"/>
</dbReference>
<dbReference type="GO" id="GO:0008295">
    <property type="term" value="P:spermidine biosynthetic process"/>
    <property type="evidence" value="ECO:0007669"/>
    <property type="project" value="UniProtKB-KW"/>
</dbReference>
<dbReference type="SUPFAM" id="SSF56276">
    <property type="entry name" value="S-adenosylmethionine decarboxylase"/>
    <property type="match status" value="1"/>
</dbReference>
<accession>A0A7Y7WSD0</accession>
<dbReference type="EMBL" id="JACAQA010000013">
    <property type="protein sequence ID" value="NWB86708.1"/>
    <property type="molecule type" value="Genomic_DNA"/>
</dbReference>
<dbReference type="GO" id="GO:0005829">
    <property type="term" value="C:cytosol"/>
    <property type="evidence" value="ECO:0007669"/>
    <property type="project" value="TreeGrafter"/>
</dbReference>
<organism evidence="10 11">
    <name type="scientific">Pseudomonas gingeri</name>
    <dbReference type="NCBI Taxonomy" id="117681"/>
    <lineage>
        <taxon>Bacteria</taxon>
        <taxon>Pseudomonadati</taxon>
        <taxon>Pseudomonadota</taxon>
        <taxon>Gammaproteobacteria</taxon>
        <taxon>Pseudomonadales</taxon>
        <taxon>Pseudomonadaceae</taxon>
        <taxon>Pseudomonas</taxon>
    </lineage>
</organism>
<evidence type="ECO:0000256" key="4">
    <source>
        <dbReference type="ARBA" id="ARBA00023066"/>
    </source>
</evidence>
<keyword evidence="8" id="KW-0704">Schiff base</keyword>
<evidence type="ECO:0000256" key="1">
    <source>
        <dbReference type="ARBA" id="ARBA00001928"/>
    </source>
</evidence>
<evidence type="ECO:0000256" key="7">
    <source>
        <dbReference type="ARBA" id="ARBA00023239"/>
    </source>
</evidence>
<dbReference type="InterPro" id="IPR017716">
    <property type="entry name" value="S-AdoMet_deCOase_pro-enz"/>
</dbReference>
<name>A0A7Y7WSD0_9PSED</name>
<comment type="cofactor">
    <cofactor evidence="1">
        <name>pyruvate</name>
        <dbReference type="ChEBI" id="CHEBI:15361"/>
    </cofactor>
</comment>
<dbReference type="PANTHER" id="PTHR33866">
    <property type="entry name" value="S-ADENOSYLMETHIONINE DECARBOXYLASE PROENZYME"/>
    <property type="match status" value="1"/>
</dbReference>
<dbReference type="NCBIfam" id="TIGR03330">
    <property type="entry name" value="SAM_DCase_Bsu"/>
    <property type="match status" value="1"/>
</dbReference>
<gene>
    <name evidence="10" type="primary">speD</name>
    <name evidence="10" type="ORF">HX830_17670</name>
</gene>
<keyword evidence="5" id="KW-0620">Polyamine biosynthesis</keyword>
<protein>
    <submittedName>
        <fullName evidence="10">Adenosylmethionine decarboxylase</fullName>
        <ecNumber evidence="10">4.1.1.50</ecNumber>
    </submittedName>
</protein>
<keyword evidence="3" id="KW-0068">Autocatalytic cleavage</keyword>
<dbReference type="InterPro" id="IPR003826">
    <property type="entry name" value="AdoMetDC_fam_prok"/>
</dbReference>
<dbReference type="PANTHER" id="PTHR33866:SF2">
    <property type="entry name" value="S-ADENOSYLMETHIONINE DECARBOXYLASE PROENZYME"/>
    <property type="match status" value="1"/>
</dbReference>
<comment type="caution">
    <text evidence="10">The sequence shown here is derived from an EMBL/GenBank/DDBJ whole genome shotgun (WGS) entry which is preliminary data.</text>
</comment>
<evidence type="ECO:0000256" key="3">
    <source>
        <dbReference type="ARBA" id="ARBA00022813"/>
    </source>
</evidence>
<keyword evidence="6" id="KW-0865">Zymogen</keyword>
<keyword evidence="7 10" id="KW-0456">Lyase</keyword>
<sequence length="123" mass="13316">MSTLHATFLGTHIFGELTGLDFDRLNDLPFLEKSLIDSISAGGATVCGHLSKQFSPCGVTTLVLLSESHASIHTYPECGGLFFDIFTCGNCKPDLILEAFVSRLSPGSVRRSIIFRGGEKYSE</sequence>
<dbReference type="Pfam" id="PF02675">
    <property type="entry name" value="AdoMet_dc"/>
    <property type="match status" value="1"/>
</dbReference>
<evidence type="ECO:0000313" key="11">
    <source>
        <dbReference type="Proteomes" id="UP000522864"/>
    </source>
</evidence>